<reference evidence="1 2" key="1">
    <citation type="journal article" date="2016" name="MBio">
        <title>Lateral Gene Transfer in a Heavy Metal-Contaminated-Groundwater Microbial Community.</title>
        <authorList>
            <person name="Hemme C.L."/>
            <person name="Green S.J."/>
            <person name="Rishishwar L."/>
            <person name="Prakash O."/>
            <person name="Pettenato A."/>
            <person name="Chakraborty R."/>
            <person name="Deutschbauer A.M."/>
            <person name="Van Nostrand J.D."/>
            <person name="Wu L."/>
            <person name="He Z."/>
            <person name="Jordan I.K."/>
            <person name="Hazen T.C."/>
            <person name="Arkin A.P."/>
            <person name="Kostka J.E."/>
            <person name="Zhou J."/>
        </authorList>
    </citation>
    <scope>NUCLEOTIDE SEQUENCE [LARGE SCALE GENOMIC DNA]</scope>
    <source>
        <strain evidence="1 2">FW104-T7</strain>
    </source>
</reference>
<protein>
    <recommendedName>
        <fullName evidence="3">Galactosyldiacylglycerol synthase</fullName>
    </recommendedName>
</protein>
<dbReference type="Proteomes" id="UP000076131">
    <property type="component" value="Unassembled WGS sequence"/>
</dbReference>
<gene>
    <name evidence="1" type="ORF">RHOFW104T7_09835</name>
</gene>
<proteinExistence type="predicted"/>
<name>A0A154QJ47_9GAMM</name>
<evidence type="ECO:0000313" key="2">
    <source>
        <dbReference type="Proteomes" id="UP000076131"/>
    </source>
</evidence>
<dbReference type="EMBL" id="LVJS01000031">
    <property type="protein sequence ID" value="KZC24262.1"/>
    <property type="molecule type" value="Genomic_DNA"/>
</dbReference>
<sequence length="85" mass="9548">MKKASFMSIRISEKESGRTLGNISERDLEILIDHMEEESSTDQDYFVEHTAIDALERLGASSEFIALLRRATGTSAGIDIVWSRN</sequence>
<evidence type="ECO:0008006" key="3">
    <source>
        <dbReference type="Google" id="ProtNLM"/>
    </source>
</evidence>
<accession>A0A154QJ47</accession>
<comment type="caution">
    <text evidence="1">The sequence shown here is derived from an EMBL/GenBank/DDBJ whole genome shotgun (WGS) entry which is preliminary data.</text>
</comment>
<organism evidence="1 2">
    <name type="scientific">Rhodanobacter thiooxydans</name>
    <dbReference type="NCBI Taxonomy" id="416169"/>
    <lineage>
        <taxon>Bacteria</taxon>
        <taxon>Pseudomonadati</taxon>
        <taxon>Pseudomonadota</taxon>
        <taxon>Gammaproteobacteria</taxon>
        <taxon>Lysobacterales</taxon>
        <taxon>Rhodanobacteraceae</taxon>
        <taxon>Rhodanobacter</taxon>
    </lineage>
</organism>
<keyword evidence="2" id="KW-1185">Reference proteome</keyword>
<dbReference type="AlphaFoldDB" id="A0A154QJ47"/>
<evidence type="ECO:0000313" key="1">
    <source>
        <dbReference type="EMBL" id="KZC24262.1"/>
    </source>
</evidence>
<dbReference type="RefSeq" id="WP_050981787.1">
    <property type="nucleotide sequence ID" value="NZ_LVJS01000031.1"/>
</dbReference>
<dbReference type="eggNOG" id="ENOG5033AVT">
    <property type="taxonomic scope" value="Bacteria"/>
</dbReference>